<evidence type="ECO:0000313" key="2">
    <source>
        <dbReference type="Proteomes" id="UP000195221"/>
    </source>
</evidence>
<accession>A0A242MGA5</accession>
<name>A0A242MGA5_CABSO</name>
<proteinExistence type="predicted"/>
<dbReference type="AlphaFoldDB" id="A0A242MGA5"/>
<protein>
    <submittedName>
        <fullName evidence="1">Uncharacterized protein</fullName>
    </submittedName>
</protein>
<comment type="caution">
    <text evidence="1">The sequence shown here is derived from an EMBL/GenBank/DDBJ whole genome shotgun (WGS) entry which is preliminary data.</text>
</comment>
<sequence>MRNEFINDGAWAGTSECFDCWPNVASVLRISHVWHVVHT</sequence>
<evidence type="ECO:0000313" key="1">
    <source>
        <dbReference type="EMBL" id="OTP69770.1"/>
    </source>
</evidence>
<dbReference type="EMBL" id="NBTZ01000112">
    <property type="protein sequence ID" value="OTP69770.1"/>
    <property type="molecule type" value="Genomic_DNA"/>
</dbReference>
<organism evidence="1 2">
    <name type="scientific">Caballeronia sordidicola</name>
    <name type="common">Burkholderia sordidicola</name>
    <dbReference type="NCBI Taxonomy" id="196367"/>
    <lineage>
        <taxon>Bacteria</taxon>
        <taxon>Pseudomonadati</taxon>
        <taxon>Pseudomonadota</taxon>
        <taxon>Betaproteobacteria</taxon>
        <taxon>Burkholderiales</taxon>
        <taxon>Burkholderiaceae</taxon>
        <taxon>Caballeronia</taxon>
    </lineage>
</organism>
<dbReference type="Proteomes" id="UP000195221">
    <property type="component" value="Unassembled WGS sequence"/>
</dbReference>
<gene>
    <name evidence="1" type="ORF">PAMC26577_29040</name>
</gene>
<reference evidence="1 2" key="1">
    <citation type="submission" date="2017-03" db="EMBL/GenBank/DDBJ databases">
        <title>Genome analysis of strain PAMC 26577.</title>
        <authorList>
            <person name="Oh H.-M."/>
            <person name="Yang J.-A."/>
        </authorList>
    </citation>
    <scope>NUCLEOTIDE SEQUENCE [LARGE SCALE GENOMIC DNA]</scope>
    <source>
        <strain evidence="1 2">PAMC 26577</strain>
    </source>
</reference>